<dbReference type="InterPro" id="IPR045054">
    <property type="entry name" value="P4HA-like"/>
</dbReference>
<keyword evidence="9" id="KW-1185">Reference proteome</keyword>
<dbReference type="InterPro" id="IPR005123">
    <property type="entry name" value="Oxoglu/Fe-dep_dioxygenase_dom"/>
</dbReference>
<comment type="caution">
    <text evidence="8">The sequence shown here is derived from an EMBL/GenBank/DDBJ whole genome shotgun (WGS) entry which is preliminary data.</text>
</comment>
<comment type="cofactor">
    <cofactor evidence="1">
        <name>L-ascorbate</name>
        <dbReference type="ChEBI" id="CHEBI:38290"/>
    </cofactor>
</comment>
<feature type="domain" description="Fe2OG dioxygenase" evidence="7">
    <location>
        <begin position="134"/>
        <end position="246"/>
    </location>
</feature>
<evidence type="ECO:0000256" key="6">
    <source>
        <dbReference type="SAM" id="MobiDB-lite"/>
    </source>
</evidence>
<evidence type="ECO:0000256" key="3">
    <source>
        <dbReference type="ARBA" id="ARBA00022964"/>
    </source>
</evidence>
<keyword evidence="3" id="KW-0223">Dioxygenase</keyword>
<keyword evidence="5" id="KW-0408">Iron</keyword>
<protein>
    <recommendedName>
        <fullName evidence="7">Fe2OG dioxygenase domain-containing protein</fullName>
    </recommendedName>
</protein>
<organism evidence="8 9">
    <name type="scientific">Prymnesium parvum</name>
    <name type="common">Toxic golden alga</name>
    <dbReference type="NCBI Taxonomy" id="97485"/>
    <lineage>
        <taxon>Eukaryota</taxon>
        <taxon>Haptista</taxon>
        <taxon>Haptophyta</taxon>
        <taxon>Prymnesiophyceae</taxon>
        <taxon>Prymnesiales</taxon>
        <taxon>Prymnesiaceae</taxon>
        <taxon>Prymnesium</taxon>
    </lineage>
</organism>
<dbReference type="Gene3D" id="2.60.120.620">
    <property type="entry name" value="q2cbj1_9rhob like domain"/>
    <property type="match status" value="1"/>
</dbReference>
<dbReference type="GO" id="GO:0004656">
    <property type="term" value="F:procollagen-proline 4-dioxygenase activity"/>
    <property type="evidence" value="ECO:0007669"/>
    <property type="project" value="TreeGrafter"/>
</dbReference>
<dbReference type="InterPro" id="IPR044862">
    <property type="entry name" value="Pro_4_hyd_alph_FE2OG_OXY"/>
</dbReference>
<dbReference type="Pfam" id="PF13640">
    <property type="entry name" value="2OG-FeII_Oxy_3"/>
    <property type="match status" value="1"/>
</dbReference>
<evidence type="ECO:0000259" key="7">
    <source>
        <dbReference type="PROSITE" id="PS51471"/>
    </source>
</evidence>
<evidence type="ECO:0000256" key="5">
    <source>
        <dbReference type="ARBA" id="ARBA00023004"/>
    </source>
</evidence>
<feature type="region of interest" description="Disordered" evidence="6">
    <location>
        <begin position="89"/>
        <end position="113"/>
    </location>
</feature>
<evidence type="ECO:0000256" key="4">
    <source>
        <dbReference type="ARBA" id="ARBA00023002"/>
    </source>
</evidence>
<dbReference type="PANTHER" id="PTHR10869:SF226">
    <property type="entry name" value="PROLYL 4-HYDROXYLASE ALPHA SUBUNIT DOMAIN-CONTAINING PROTEIN"/>
    <property type="match status" value="1"/>
</dbReference>
<evidence type="ECO:0000256" key="2">
    <source>
        <dbReference type="ARBA" id="ARBA00022723"/>
    </source>
</evidence>
<accession>A0AB34J622</accession>
<sequence length="265" mass="29848">MEEHALLGAPPSARGCLDLTAEALLWLQRAVRDASCYACCFEAEGVYHEINEEFGGVEYLHRQPDVIAVHGFLSDEECDRLREKAEGKLKPCGTYDSDGRRQPRNSNRTSSEALVTQREVPTIIAKLTALLRCTPEQLQTLNVVRYTAGQQFKPHCDASSGRCSRIEHGFVRSTRLVSVLVYLNSPRRGGKTIFPWFNMSIQPCKGTALLHFPASLSYHHDPRTLHSGAPAIEDKWILVTWMWYHPRDPSLMDEANVPELSSSRI</sequence>
<gene>
    <name evidence="8" type="ORF">AB1Y20_004199</name>
</gene>
<dbReference type="GO" id="GO:0005783">
    <property type="term" value="C:endoplasmic reticulum"/>
    <property type="evidence" value="ECO:0007669"/>
    <property type="project" value="TreeGrafter"/>
</dbReference>
<dbReference type="Proteomes" id="UP001515480">
    <property type="component" value="Unassembled WGS sequence"/>
</dbReference>
<keyword evidence="4" id="KW-0560">Oxidoreductase</keyword>
<dbReference type="PROSITE" id="PS51471">
    <property type="entry name" value="FE2OG_OXY"/>
    <property type="match status" value="1"/>
</dbReference>
<feature type="compositionally biased region" description="Polar residues" evidence="6">
    <location>
        <begin position="104"/>
        <end position="113"/>
    </location>
</feature>
<name>A0AB34J622_PRYPA</name>
<evidence type="ECO:0000256" key="1">
    <source>
        <dbReference type="ARBA" id="ARBA00001961"/>
    </source>
</evidence>
<dbReference type="AlphaFoldDB" id="A0AB34J622"/>
<dbReference type="PANTHER" id="PTHR10869">
    <property type="entry name" value="PROLYL 4-HYDROXYLASE ALPHA SUBUNIT"/>
    <property type="match status" value="1"/>
</dbReference>
<dbReference type="InterPro" id="IPR006620">
    <property type="entry name" value="Pro_4_hyd_alph"/>
</dbReference>
<reference evidence="8 9" key="1">
    <citation type="journal article" date="2024" name="Science">
        <title>Giant polyketide synthase enzymes in the biosynthesis of giant marine polyether toxins.</title>
        <authorList>
            <person name="Fallon T.R."/>
            <person name="Shende V.V."/>
            <person name="Wierzbicki I.H."/>
            <person name="Pendleton A.L."/>
            <person name="Watervoot N.F."/>
            <person name="Auber R.P."/>
            <person name="Gonzalez D.J."/>
            <person name="Wisecaver J.H."/>
            <person name="Moore B.S."/>
        </authorList>
    </citation>
    <scope>NUCLEOTIDE SEQUENCE [LARGE SCALE GENOMIC DNA]</scope>
    <source>
        <strain evidence="8 9">12B1</strain>
    </source>
</reference>
<dbReference type="GO" id="GO:0031418">
    <property type="term" value="F:L-ascorbic acid binding"/>
    <property type="evidence" value="ECO:0007669"/>
    <property type="project" value="InterPro"/>
</dbReference>
<dbReference type="SMART" id="SM00702">
    <property type="entry name" value="P4Hc"/>
    <property type="match status" value="1"/>
</dbReference>
<proteinExistence type="predicted"/>
<keyword evidence="2" id="KW-0479">Metal-binding</keyword>
<evidence type="ECO:0000313" key="9">
    <source>
        <dbReference type="Proteomes" id="UP001515480"/>
    </source>
</evidence>
<dbReference type="GO" id="GO:0005506">
    <property type="term" value="F:iron ion binding"/>
    <property type="evidence" value="ECO:0007669"/>
    <property type="project" value="InterPro"/>
</dbReference>
<dbReference type="EMBL" id="JBGBPQ010000012">
    <property type="protein sequence ID" value="KAL1515138.1"/>
    <property type="molecule type" value="Genomic_DNA"/>
</dbReference>
<evidence type="ECO:0000313" key="8">
    <source>
        <dbReference type="EMBL" id="KAL1515138.1"/>
    </source>
</evidence>